<dbReference type="GO" id="GO:0046872">
    <property type="term" value="F:metal ion binding"/>
    <property type="evidence" value="ECO:0007669"/>
    <property type="project" value="UniProtKB-KW"/>
</dbReference>
<dbReference type="InterPro" id="IPR037523">
    <property type="entry name" value="VOC_core"/>
</dbReference>
<dbReference type="InterPro" id="IPR004360">
    <property type="entry name" value="Glyas_Fos-R_dOase_dom"/>
</dbReference>
<dbReference type="EMBL" id="JABSTR010002759">
    <property type="protein sequence ID" value="KAH9384604.1"/>
    <property type="molecule type" value="Genomic_DNA"/>
</dbReference>
<evidence type="ECO:0000256" key="1">
    <source>
        <dbReference type="ARBA" id="ARBA00022723"/>
    </source>
</evidence>
<dbReference type="PANTHER" id="PTHR10374:SF30">
    <property type="entry name" value="LACTOYLGLUTATHIONE LYASE"/>
    <property type="match status" value="1"/>
</dbReference>
<dbReference type="PANTHER" id="PTHR10374">
    <property type="entry name" value="LACTOYLGLUTATHIONE LYASE GLYOXALASE I"/>
    <property type="match status" value="1"/>
</dbReference>
<dbReference type="VEuPathDB" id="VectorBase:HLOH_053914"/>
<feature type="domain" description="VOC" evidence="2">
    <location>
        <begin position="25"/>
        <end position="190"/>
    </location>
</feature>
<dbReference type="Gene3D" id="3.10.180.10">
    <property type="entry name" value="2,3-Dihydroxybiphenyl 1,2-Dioxygenase, domain 1"/>
    <property type="match status" value="1"/>
</dbReference>
<dbReference type="Pfam" id="PF00903">
    <property type="entry name" value="Glyoxalase"/>
    <property type="match status" value="1"/>
</dbReference>
<keyword evidence="4" id="KW-1185">Reference proteome</keyword>
<proteinExistence type="predicted"/>
<dbReference type="PROSITE" id="PS00934">
    <property type="entry name" value="GLYOXALASE_I_1"/>
    <property type="match status" value="1"/>
</dbReference>
<organism evidence="3 4">
    <name type="scientific">Haemaphysalis longicornis</name>
    <name type="common">Bush tick</name>
    <dbReference type="NCBI Taxonomy" id="44386"/>
    <lineage>
        <taxon>Eukaryota</taxon>
        <taxon>Metazoa</taxon>
        <taxon>Ecdysozoa</taxon>
        <taxon>Arthropoda</taxon>
        <taxon>Chelicerata</taxon>
        <taxon>Arachnida</taxon>
        <taxon>Acari</taxon>
        <taxon>Parasitiformes</taxon>
        <taxon>Ixodida</taxon>
        <taxon>Ixodoidea</taxon>
        <taxon>Ixodidae</taxon>
        <taxon>Haemaphysalinae</taxon>
        <taxon>Haemaphysalis</taxon>
    </lineage>
</organism>
<gene>
    <name evidence="3" type="ORF">HPB48_026612</name>
</gene>
<reference evidence="3 4" key="1">
    <citation type="journal article" date="2020" name="Cell">
        <title>Large-Scale Comparative Analyses of Tick Genomes Elucidate Their Genetic Diversity and Vector Capacities.</title>
        <authorList>
            <consortium name="Tick Genome and Microbiome Consortium (TIGMIC)"/>
            <person name="Jia N."/>
            <person name="Wang J."/>
            <person name="Shi W."/>
            <person name="Du L."/>
            <person name="Sun Y."/>
            <person name="Zhan W."/>
            <person name="Jiang J.F."/>
            <person name="Wang Q."/>
            <person name="Zhang B."/>
            <person name="Ji P."/>
            <person name="Bell-Sakyi L."/>
            <person name="Cui X.M."/>
            <person name="Yuan T.T."/>
            <person name="Jiang B.G."/>
            <person name="Yang W.F."/>
            <person name="Lam T.T."/>
            <person name="Chang Q.C."/>
            <person name="Ding S.J."/>
            <person name="Wang X.J."/>
            <person name="Zhu J.G."/>
            <person name="Ruan X.D."/>
            <person name="Zhao L."/>
            <person name="Wei J.T."/>
            <person name="Ye R.Z."/>
            <person name="Que T.C."/>
            <person name="Du C.H."/>
            <person name="Zhou Y.H."/>
            <person name="Cheng J.X."/>
            <person name="Dai P.F."/>
            <person name="Guo W.B."/>
            <person name="Han X.H."/>
            <person name="Huang E.J."/>
            <person name="Li L.F."/>
            <person name="Wei W."/>
            <person name="Gao Y.C."/>
            <person name="Liu J.Z."/>
            <person name="Shao H.Z."/>
            <person name="Wang X."/>
            <person name="Wang C.C."/>
            <person name="Yang T.C."/>
            <person name="Huo Q.B."/>
            <person name="Li W."/>
            <person name="Chen H.Y."/>
            <person name="Chen S.E."/>
            <person name="Zhou L.G."/>
            <person name="Ni X.B."/>
            <person name="Tian J.H."/>
            <person name="Sheng Y."/>
            <person name="Liu T."/>
            <person name="Pan Y.S."/>
            <person name="Xia L.Y."/>
            <person name="Li J."/>
            <person name="Zhao F."/>
            <person name="Cao W.C."/>
        </authorList>
    </citation>
    <scope>NUCLEOTIDE SEQUENCE [LARGE SCALE GENOMIC DNA]</scope>
    <source>
        <strain evidence="3">HaeL-2018</strain>
    </source>
</reference>
<dbReference type="AlphaFoldDB" id="A0A9J6HB65"/>
<dbReference type="OMA" id="MENTGHW"/>
<dbReference type="Proteomes" id="UP000821853">
    <property type="component" value="Unassembled WGS sequence"/>
</dbReference>
<evidence type="ECO:0000313" key="3">
    <source>
        <dbReference type="EMBL" id="KAH9384604.1"/>
    </source>
</evidence>
<dbReference type="CDD" id="cd07233">
    <property type="entry name" value="GlxI_Zn"/>
    <property type="match status" value="1"/>
</dbReference>
<evidence type="ECO:0000259" key="2">
    <source>
        <dbReference type="PROSITE" id="PS51819"/>
    </source>
</evidence>
<protein>
    <recommendedName>
        <fullName evidence="2">VOC domain-containing protein</fullName>
    </recommendedName>
</protein>
<comment type="caution">
    <text evidence="3">The sequence shown here is derived from an EMBL/GenBank/DDBJ whole genome shotgun (WGS) entry which is preliminary data.</text>
</comment>
<evidence type="ECO:0000313" key="4">
    <source>
        <dbReference type="Proteomes" id="UP000821853"/>
    </source>
</evidence>
<name>A0A9J6HB65_HAELO</name>
<dbReference type="SUPFAM" id="SSF54593">
    <property type="entry name" value="Glyoxalase/Bleomycin resistance protein/Dihydroxybiphenyl dioxygenase"/>
    <property type="match status" value="1"/>
</dbReference>
<dbReference type="PROSITE" id="PS51819">
    <property type="entry name" value="VOC"/>
    <property type="match status" value="1"/>
</dbReference>
<dbReference type="GO" id="GO:0004462">
    <property type="term" value="F:lactoylglutathione lyase activity"/>
    <property type="evidence" value="ECO:0007669"/>
    <property type="project" value="InterPro"/>
</dbReference>
<accession>A0A9J6HB65</accession>
<dbReference type="InterPro" id="IPR029068">
    <property type="entry name" value="Glyas_Bleomycin-R_OHBP_Dase"/>
</dbReference>
<dbReference type="InterPro" id="IPR018146">
    <property type="entry name" value="Glyoxalase_1_CS"/>
</dbReference>
<sequence length="195" mass="22256">MAGCLSDEEAAKCCSEPDPSTKDFIMQQTMYRIRDPKASLDFYSRVLGMRLLQKLDFPEMKFSLYFMGFEEAVPKFGSRKEQAEWAFSRKATIELTHNWEDHPANGYHNGNSAPRGFGNYAALWLRPAKGRHCHLSGPCHIGIMVPNVEDACARFEKLGVQFVKKPHEGKMKHIAFIQDPDGYWIEILNNKTVVP</sequence>
<keyword evidence="1" id="KW-0479">Metal-binding</keyword>
<dbReference type="OrthoDB" id="16820at2759"/>